<dbReference type="Proteomes" id="UP001066276">
    <property type="component" value="Chromosome 8"/>
</dbReference>
<gene>
    <name evidence="1" type="ORF">NDU88_005866</name>
</gene>
<reference evidence="1" key="1">
    <citation type="journal article" date="2022" name="bioRxiv">
        <title>Sequencing and chromosome-scale assembly of the giantPleurodeles waltlgenome.</title>
        <authorList>
            <person name="Brown T."/>
            <person name="Elewa A."/>
            <person name="Iarovenko S."/>
            <person name="Subramanian E."/>
            <person name="Araus A.J."/>
            <person name="Petzold A."/>
            <person name="Susuki M."/>
            <person name="Suzuki K.-i.T."/>
            <person name="Hayashi T."/>
            <person name="Toyoda A."/>
            <person name="Oliveira C."/>
            <person name="Osipova E."/>
            <person name="Leigh N.D."/>
            <person name="Simon A."/>
            <person name="Yun M.H."/>
        </authorList>
    </citation>
    <scope>NUCLEOTIDE SEQUENCE</scope>
    <source>
        <strain evidence="1">20211129_DDA</strain>
        <tissue evidence="1">Liver</tissue>
    </source>
</reference>
<dbReference type="EMBL" id="JANPWB010000012">
    <property type="protein sequence ID" value="KAJ1117669.1"/>
    <property type="molecule type" value="Genomic_DNA"/>
</dbReference>
<sequence>MSKTYSCYTPAHEAYIRLDLVLLTNDGSLTVRRAEYLVRFLSDYAPLVLECETNAPRPAIPLWSLPPKILRDPEYRLDVLAALQGYIRENWITARTRGMEWKALKVVVRGVSTVKVYGVRRKLEEELTQQEGALELLQSREGDGAVDAPGLLEVHKRIEVVWNRLDNLVHRDYRDYRQRLHREGDQLGWMLAWLLNHERPTPVVLFLCGPAGDMIVGLEWINCLLHDHLRGVHVSPLRVDDT</sequence>
<evidence type="ECO:0000313" key="2">
    <source>
        <dbReference type="Proteomes" id="UP001066276"/>
    </source>
</evidence>
<name>A0AAV7NRL7_PLEWA</name>
<accession>A0AAV7NRL7</accession>
<evidence type="ECO:0000313" key="1">
    <source>
        <dbReference type="EMBL" id="KAJ1117669.1"/>
    </source>
</evidence>
<organism evidence="1 2">
    <name type="scientific">Pleurodeles waltl</name>
    <name type="common">Iberian ribbed newt</name>
    <dbReference type="NCBI Taxonomy" id="8319"/>
    <lineage>
        <taxon>Eukaryota</taxon>
        <taxon>Metazoa</taxon>
        <taxon>Chordata</taxon>
        <taxon>Craniata</taxon>
        <taxon>Vertebrata</taxon>
        <taxon>Euteleostomi</taxon>
        <taxon>Amphibia</taxon>
        <taxon>Batrachia</taxon>
        <taxon>Caudata</taxon>
        <taxon>Salamandroidea</taxon>
        <taxon>Salamandridae</taxon>
        <taxon>Pleurodelinae</taxon>
        <taxon>Pleurodeles</taxon>
    </lineage>
</organism>
<comment type="caution">
    <text evidence="1">The sequence shown here is derived from an EMBL/GenBank/DDBJ whole genome shotgun (WGS) entry which is preliminary data.</text>
</comment>
<keyword evidence="2" id="KW-1185">Reference proteome</keyword>
<proteinExistence type="predicted"/>
<dbReference type="AlphaFoldDB" id="A0AAV7NRL7"/>
<protein>
    <submittedName>
        <fullName evidence="1">Uncharacterized protein</fullName>
    </submittedName>
</protein>